<dbReference type="GeneID" id="26011471"/>
<dbReference type="Proteomes" id="UP000060390">
    <property type="component" value="Chromosome"/>
</dbReference>
<evidence type="ECO:0000313" key="3">
    <source>
        <dbReference type="Proteomes" id="UP000060390"/>
    </source>
</evidence>
<dbReference type="HOGENOM" id="CLU_1745504_0_0_2"/>
<reference evidence="2 3" key="3">
    <citation type="journal article" date="2016" name="Stand. Genomic Sci.">
        <title>Complete genome sequence of 'Halanaeroarchaeum sulfurireducens' M27-SA2, a sulfur-reducing and acetate-oxidizing haloarchaeon from the deep-sea hypersaline anoxic lake Medee.</title>
        <authorList>
            <person name="Messina E."/>
            <person name="Sorokin D.Y."/>
            <person name="Kublanov I.V."/>
            <person name="Toshchakov S."/>
            <person name="Lopatina A."/>
            <person name="Arcadi E."/>
            <person name="Smedile F."/>
            <person name="La Spada G."/>
            <person name="La Cono V."/>
            <person name="Yakimov M.M."/>
        </authorList>
    </citation>
    <scope>NUCLEOTIDE SEQUENCE [LARGE SCALE GENOMIC DNA]</scope>
    <source>
        <strain evidence="2 3">M27-SA2</strain>
    </source>
</reference>
<dbReference type="Proteomes" id="UP000069906">
    <property type="component" value="Chromosome"/>
</dbReference>
<dbReference type="STRING" id="1604004.HLASA_2139"/>
<evidence type="ECO:0000313" key="1">
    <source>
        <dbReference type="EMBL" id="AKH98567.1"/>
    </source>
</evidence>
<dbReference type="OrthoDB" id="56850at2157"/>
<evidence type="ECO:0008006" key="5">
    <source>
        <dbReference type="Google" id="ProtNLM"/>
    </source>
</evidence>
<sequence>MSENTPDIDAESESIENAMETFIEMEQSGTLNDLAEAANTVSLASEAMDDEMVTSMVAAVSQAAELLDRAAGEPEAVRNIELLMAALGDAADDPSEPPESVGMIGALRKMNDPEVQRGLGFLLQVASALGEQLEDRSDRYQT</sequence>
<dbReference type="EMBL" id="CP011564">
    <property type="protein sequence ID" value="ALG83009.1"/>
    <property type="molecule type" value="Genomic_DNA"/>
</dbReference>
<keyword evidence="4" id="KW-1185">Reference proteome</keyword>
<protein>
    <recommendedName>
        <fullName evidence="5">DUF1641 domain-containing protein</fullName>
    </recommendedName>
</protein>
<gene>
    <name evidence="2" type="ORF">HLASA_2139</name>
    <name evidence="1" type="ORF">HLASF_2105</name>
</gene>
<reference evidence="1 4" key="1">
    <citation type="journal article" date="2015" name="ISME J.">
        <title>Elemental sulfur and acetate can support life of a novel strictly anaerobic haloarchaeon.</title>
        <authorList>
            <person name="Sorokin D.Y."/>
            <person name="Kublanov I.V."/>
            <person name="Gavrilov S.N."/>
            <person name="Rojo D."/>
            <person name="Roman P."/>
            <person name="Golyshin P.N."/>
            <person name="Slepak V.Z."/>
            <person name="Smedile F."/>
            <person name="Ferrer M."/>
            <person name="Messina E."/>
            <person name="La Cono V."/>
            <person name="Yakimov M.M."/>
        </authorList>
    </citation>
    <scope>NUCLEOTIDE SEQUENCE [LARGE SCALE GENOMIC DNA]</scope>
    <source>
        <strain evidence="1 4">HSR2</strain>
    </source>
</reference>
<dbReference type="InterPro" id="IPR012440">
    <property type="entry name" value="DUF1641"/>
</dbReference>
<dbReference type="KEGG" id="hsf:HLASA_2139"/>
<proteinExistence type="predicted"/>
<organism evidence="1 4">
    <name type="scientific">Halanaeroarchaeum sulfurireducens</name>
    <dbReference type="NCBI Taxonomy" id="1604004"/>
    <lineage>
        <taxon>Archaea</taxon>
        <taxon>Methanobacteriati</taxon>
        <taxon>Methanobacteriota</taxon>
        <taxon>Stenosarchaea group</taxon>
        <taxon>Halobacteria</taxon>
        <taxon>Halobacteriales</taxon>
        <taxon>Halobacteriaceae</taxon>
        <taxon>Halanaeroarchaeum</taxon>
    </lineage>
</organism>
<dbReference type="Pfam" id="PF07849">
    <property type="entry name" value="DUF1641"/>
    <property type="match status" value="1"/>
</dbReference>
<evidence type="ECO:0000313" key="4">
    <source>
        <dbReference type="Proteomes" id="UP000069906"/>
    </source>
</evidence>
<dbReference type="EMBL" id="CP008874">
    <property type="protein sequence ID" value="AKH98567.1"/>
    <property type="molecule type" value="Genomic_DNA"/>
</dbReference>
<dbReference type="KEGG" id="hsu:HLASF_2105"/>
<accession>A0A0F7PCW5</accession>
<dbReference type="AlphaFoldDB" id="A0A0F7PCW5"/>
<reference evidence="3" key="2">
    <citation type="submission" date="2015-05" db="EMBL/GenBank/DDBJ databases">
        <title>Complete genome sequence of Halanaeroarchaeum sulfurireducens type strain M27-SA2, a sulfate-reducer haloarchaeon from marine anoxic lake Medee.</title>
        <authorList>
            <person name="Messina E."/>
            <person name="Kublanov I.V."/>
            <person name="Toshchakov S."/>
            <person name="Arcadi E."/>
            <person name="La Spada G."/>
            <person name="La Cono V."/>
            <person name="Yakimov M.M."/>
        </authorList>
    </citation>
    <scope>NUCLEOTIDE SEQUENCE [LARGE SCALE GENOMIC DNA]</scope>
    <source>
        <strain evidence="3">M27-SA2</strain>
    </source>
</reference>
<evidence type="ECO:0000313" key="2">
    <source>
        <dbReference type="EMBL" id="ALG83009.1"/>
    </source>
</evidence>
<dbReference type="PANTHER" id="PTHR38433:SF1">
    <property type="entry name" value="DUF1641 DOMAIN-CONTAINING PROTEIN"/>
    <property type="match status" value="1"/>
</dbReference>
<name>A0A0F7PCW5_9EURY</name>
<dbReference type="PANTHER" id="PTHR38433">
    <property type="match status" value="1"/>
</dbReference>
<dbReference type="RefSeq" id="WP_050049218.1">
    <property type="nucleotide sequence ID" value="NZ_CP008874.1"/>
</dbReference>